<dbReference type="SMART" id="SM00859">
    <property type="entry name" value="Semialdhyde_dh"/>
    <property type="match status" value="1"/>
</dbReference>
<dbReference type="Gene3D" id="3.40.50.720">
    <property type="entry name" value="NAD(P)-binding Rossmann-like Domain"/>
    <property type="match status" value="1"/>
</dbReference>
<sequence>MNDSIEPKTVTALILGAAGYGGGELLRLLHAHPAVGDVQAVSASHADQPWHAAHPRLRGFVPGVFNARPDFEALALAEHLVIFSAQPNGRLAGQWPDLQAQLLDHGLYEKSRVIDLSGDFRLTDPAEYQAAYGQAHPCPEWLDQWEYGLSEHRGEELAGAKLISNPGCFATAIQLALKPLLSLGVPDWVSINGVTGSSGSGVHPSANTHHPERANDFRAYKVLAHQHEAEVRAALSNGQRPLPTLAFVPHSAPMTRGIFITLQARLPDLTRDELLQGYEWYYGKAPFIRLSESSPRIHAVVGSNACDIGLQVHEGQVVVMAALDNLIKGMAGQAVQNMNLSLGLPESSGLGLL</sequence>
<dbReference type="InterPro" id="IPR000534">
    <property type="entry name" value="Semialdehyde_DH_NAD-bd"/>
</dbReference>
<comment type="similarity">
    <text evidence="4">Belongs to the NAGSA dehydrogenase family. Type 1 subfamily.</text>
</comment>
<dbReference type="EC" id="1.2.1.38" evidence="4"/>
<keyword evidence="1 4" id="KW-0028">Amino-acid biosynthesis</keyword>
<protein>
    <recommendedName>
        <fullName evidence="4">N-acetyl-gamma-glutamyl-phosphate reductase</fullName>
        <shortName evidence="4">AGPR</shortName>
        <ecNumber evidence="4">1.2.1.38</ecNumber>
    </recommendedName>
    <alternativeName>
        <fullName evidence="4">N-acetyl-glutamate semialdehyde dehydrogenase</fullName>
        <shortName evidence="4">NAGSA dehydrogenase</shortName>
    </alternativeName>
</protein>
<dbReference type="Gene3D" id="3.30.360.10">
    <property type="entry name" value="Dihydrodipicolinate Reductase, domain 2"/>
    <property type="match status" value="1"/>
</dbReference>
<keyword evidence="2 4" id="KW-0521">NADP</keyword>
<dbReference type="NCBIfam" id="TIGR01850">
    <property type="entry name" value="argC"/>
    <property type="match status" value="1"/>
</dbReference>
<dbReference type="InterPro" id="IPR058924">
    <property type="entry name" value="AGPR_dimerisation_dom"/>
</dbReference>
<dbReference type="CDD" id="cd23934">
    <property type="entry name" value="AGPR_1_C"/>
    <property type="match status" value="1"/>
</dbReference>
<dbReference type="InterPro" id="IPR000706">
    <property type="entry name" value="AGPR_type-1"/>
</dbReference>
<keyword evidence="3 4" id="KW-0560">Oxidoreductase</keyword>
<dbReference type="CDD" id="cd17895">
    <property type="entry name" value="AGPR_1_N"/>
    <property type="match status" value="1"/>
</dbReference>
<dbReference type="HAMAP" id="MF_00150">
    <property type="entry name" value="ArgC_type1"/>
    <property type="match status" value="1"/>
</dbReference>
<accession>A0ABT1G8Y3</accession>
<comment type="caution">
    <text evidence="7">The sequence shown here is derived from an EMBL/GenBank/DDBJ whole genome shotgun (WGS) entry which is preliminary data.</text>
</comment>
<comment type="pathway">
    <text evidence="4">Amino-acid biosynthesis; L-arginine biosynthesis; N(2)-acetyl-L-ornithine from L-glutamate: step 3/4.</text>
</comment>
<dbReference type="Pfam" id="PF22698">
    <property type="entry name" value="Semialdhyde_dhC_1"/>
    <property type="match status" value="1"/>
</dbReference>
<gene>
    <name evidence="4" type="primary">argC</name>
    <name evidence="7" type="ORF">J2T60_001776</name>
</gene>
<comment type="function">
    <text evidence="4">Catalyzes the NADPH-dependent reduction of N-acetyl-5-glutamyl phosphate to yield N-acetyl-L-glutamate 5-semialdehyde.</text>
</comment>
<feature type="active site" evidence="4 5">
    <location>
        <position position="168"/>
    </location>
</feature>
<evidence type="ECO:0000313" key="8">
    <source>
        <dbReference type="Proteomes" id="UP001523550"/>
    </source>
</evidence>
<comment type="catalytic activity">
    <reaction evidence="4">
        <text>N-acetyl-L-glutamate 5-semialdehyde + phosphate + NADP(+) = N-acetyl-L-glutamyl 5-phosphate + NADPH + H(+)</text>
        <dbReference type="Rhea" id="RHEA:21588"/>
        <dbReference type="ChEBI" id="CHEBI:15378"/>
        <dbReference type="ChEBI" id="CHEBI:29123"/>
        <dbReference type="ChEBI" id="CHEBI:43474"/>
        <dbReference type="ChEBI" id="CHEBI:57783"/>
        <dbReference type="ChEBI" id="CHEBI:57936"/>
        <dbReference type="ChEBI" id="CHEBI:58349"/>
        <dbReference type="EC" id="1.2.1.38"/>
    </reaction>
</comment>
<dbReference type="InterPro" id="IPR023013">
    <property type="entry name" value="AGPR_AS"/>
</dbReference>
<dbReference type="InterPro" id="IPR050085">
    <property type="entry name" value="AGPR"/>
</dbReference>
<evidence type="ECO:0000256" key="2">
    <source>
        <dbReference type="ARBA" id="ARBA00022857"/>
    </source>
</evidence>
<organism evidence="7 8">
    <name type="scientific">Natronospira proteinivora</name>
    <dbReference type="NCBI Taxonomy" id="1807133"/>
    <lineage>
        <taxon>Bacteria</taxon>
        <taxon>Pseudomonadati</taxon>
        <taxon>Pseudomonadota</taxon>
        <taxon>Gammaproteobacteria</taxon>
        <taxon>Natronospirales</taxon>
        <taxon>Natronospiraceae</taxon>
        <taxon>Natronospira</taxon>
    </lineage>
</organism>
<evidence type="ECO:0000313" key="7">
    <source>
        <dbReference type="EMBL" id="MCP1727776.1"/>
    </source>
</evidence>
<dbReference type="PANTHER" id="PTHR32338:SF11">
    <property type="entry name" value="[LYSW]-L-2-AMINOADIPATE_[LYSW]-L-GLUTAMATE PHOSPHATE REDUCTASE-RELATED"/>
    <property type="match status" value="1"/>
</dbReference>
<evidence type="ECO:0000256" key="4">
    <source>
        <dbReference type="HAMAP-Rule" id="MF_00150"/>
    </source>
</evidence>
<dbReference type="GO" id="GO:0003942">
    <property type="term" value="F:N-acetyl-gamma-glutamyl-phosphate reductase activity"/>
    <property type="evidence" value="ECO:0007669"/>
    <property type="project" value="UniProtKB-EC"/>
</dbReference>
<evidence type="ECO:0000256" key="5">
    <source>
        <dbReference type="PROSITE-ProRule" id="PRU10010"/>
    </source>
</evidence>
<dbReference type="Proteomes" id="UP001523550">
    <property type="component" value="Unassembled WGS sequence"/>
</dbReference>
<dbReference type="SUPFAM" id="SSF55347">
    <property type="entry name" value="Glyceraldehyde-3-phosphate dehydrogenase-like, C-terminal domain"/>
    <property type="match status" value="1"/>
</dbReference>
<evidence type="ECO:0000256" key="1">
    <source>
        <dbReference type="ARBA" id="ARBA00022605"/>
    </source>
</evidence>
<proteinExistence type="inferred from homology"/>
<evidence type="ECO:0000256" key="3">
    <source>
        <dbReference type="ARBA" id="ARBA00023002"/>
    </source>
</evidence>
<dbReference type="EMBL" id="JALJYF010000002">
    <property type="protein sequence ID" value="MCP1727776.1"/>
    <property type="molecule type" value="Genomic_DNA"/>
</dbReference>
<dbReference type="PANTHER" id="PTHR32338">
    <property type="entry name" value="N-ACETYL-GAMMA-GLUTAMYL-PHOSPHATE REDUCTASE, CHLOROPLASTIC-RELATED-RELATED"/>
    <property type="match status" value="1"/>
</dbReference>
<evidence type="ECO:0000259" key="6">
    <source>
        <dbReference type="SMART" id="SM00859"/>
    </source>
</evidence>
<name>A0ABT1G8Y3_9GAMM</name>
<feature type="domain" description="Semialdehyde dehydrogenase NAD-binding" evidence="6">
    <location>
        <begin position="11"/>
        <end position="160"/>
    </location>
</feature>
<reference evidence="7 8" key="1">
    <citation type="submission" date="2022-03" db="EMBL/GenBank/DDBJ databases">
        <title>Genomic Encyclopedia of Type Strains, Phase III (KMG-III): the genomes of soil and plant-associated and newly described type strains.</title>
        <authorList>
            <person name="Whitman W."/>
        </authorList>
    </citation>
    <scope>NUCLEOTIDE SEQUENCE [LARGE SCALE GENOMIC DNA]</scope>
    <source>
        <strain evidence="7 8">BSker1</strain>
    </source>
</reference>
<keyword evidence="4" id="KW-0963">Cytoplasm</keyword>
<dbReference type="PROSITE" id="PS01224">
    <property type="entry name" value="ARGC"/>
    <property type="match status" value="1"/>
</dbReference>
<keyword evidence="8" id="KW-1185">Reference proteome</keyword>
<dbReference type="RefSeq" id="WP_253448544.1">
    <property type="nucleotide sequence ID" value="NZ_JALJYF010000002.1"/>
</dbReference>
<keyword evidence="4" id="KW-0055">Arginine biosynthesis</keyword>
<dbReference type="SUPFAM" id="SSF51735">
    <property type="entry name" value="NAD(P)-binding Rossmann-fold domains"/>
    <property type="match status" value="1"/>
</dbReference>
<dbReference type="Pfam" id="PF01118">
    <property type="entry name" value="Semialdhyde_dh"/>
    <property type="match status" value="1"/>
</dbReference>
<dbReference type="InterPro" id="IPR036291">
    <property type="entry name" value="NAD(P)-bd_dom_sf"/>
</dbReference>
<comment type="subcellular location">
    <subcellularLocation>
        <location evidence="4">Cytoplasm</location>
    </subcellularLocation>
</comment>